<evidence type="ECO:0000259" key="1">
    <source>
        <dbReference type="Pfam" id="PF06114"/>
    </source>
</evidence>
<dbReference type="InterPro" id="IPR052345">
    <property type="entry name" value="Rad_response_metalloprotease"/>
</dbReference>
<dbReference type="PANTHER" id="PTHR43236:SF2">
    <property type="entry name" value="BLL0069 PROTEIN"/>
    <property type="match status" value="1"/>
</dbReference>
<proteinExistence type="predicted"/>
<dbReference type="EMBL" id="LSRS01000008">
    <property type="protein sequence ID" value="KAF1083948.1"/>
    <property type="molecule type" value="Genomic_DNA"/>
</dbReference>
<evidence type="ECO:0000313" key="2">
    <source>
        <dbReference type="EMBL" id="KAF1083948.1"/>
    </source>
</evidence>
<dbReference type="OrthoDB" id="9816277at2"/>
<dbReference type="InterPro" id="IPR010359">
    <property type="entry name" value="IrrE_HExxH"/>
</dbReference>
<feature type="domain" description="IrrE N-terminal-like" evidence="1">
    <location>
        <begin position="28"/>
        <end position="149"/>
    </location>
</feature>
<sequence length="175" mass="20147">MSIEYISGQVTQIKQKYDQGDPYRLCRDLNILLLTEAMGSRPRDCKGFFLYQARQPVITVNSDLAEELQRIILAHEIGHAVLHRKASKIRAFHDFALFDETSRYEYEANIFAADYLMDDNVVLDLLNEDISFFGAASLLEVPAELLDFKFRVLKRKGYKVIDPPLQAQANFLKKV</sequence>
<gene>
    <name evidence="2" type="ORF">SPSYN_02860</name>
</gene>
<keyword evidence="3" id="KW-1185">Reference proteome</keyword>
<dbReference type="AlphaFoldDB" id="A0A9D2WMJ4"/>
<dbReference type="Pfam" id="PF06114">
    <property type="entry name" value="Peptidase_M78"/>
    <property type="match status" value="1"/>
</dbReference>
<protein>
    <recommendedName>
        <fullName evidence="1">IrrE N-terminal-like domain-containing protein</fullName>
    </recommendedName>
</protein>
<dbReference type="Gene3D" id="1.10.10.2910">
    <property type="match status" value="1"/>
</dbReference>
<name>A0A9D2WMJ4_9FIRM</name>
<dbReference type="PANTHER" id="PTHR43236">
    <property type="entry name" value="ANTITOXIN HIGA1"/>
    <property type="match status" value="1"/>
</dbReference>
<dbReference type="Proteomes" id="UP000798488">
    <property type="component" value="Unassembled WGS sequence"/>
</dbReference>
<evidence type="ECO:0000313" key="3">
    <source>
        <dbReference type="Proteomes" id="UP000798488"/>
    </source>
</evidence>
<reference evidence="2" key="1">
    <citation type="submission" date="2016-02" db="EMBL/GenBank/DDBJ databases">
        <title>Draft Genome Sequence of Sporotomaculum syntrophicum Strain FB, a Syntrophic Benzoate Degrader.</title>
        <authorList>
            <person name="Nobu M.K."/>
            <person name="Narihiro T."/>
            <person name="Qiu Y.-L."/>
            <person name="Ohashi A."/>
            <person name="Liu W.-T."/>
            <person name="Yuji S."/>
        </authorList>
    </citation>
    <scope>NUCLEOTIDE SEQUENCE</scope>
    <source>
        <strain evidence="2">FB</strain>
    </source>
</reference>
<organism evidence="2 3">
    <name type="scientific">Sporotomaculum syntrophicum</name>
    <dbReference type="NCBI Taxonomy" id="182264"/>
    <lineage>
        <taxon>Bacteria</taxon>
        <taxon>Bacillati</taxon>
        <taxon>Bacillota</taxon>
        <taxon>Clostridia</taxon>
        <taxon>Eubacteriales</taxon>
        <taxon>Desulfallaceae</taxon>
        <taxon>Sporotomaculum</taxon>
    </lineage>
</organism>
<dbReference type="RefSeq" id="WP_161823133.1">
    <property type="nucleotide sequence ID" value="NZ_LSRS01000008.1"/>
</dbReference>
<accession>A0A9D2WMJ4</accession>
<comment type="caution">
    <text evidence="2">The sequence shown here is derived from an EMBL/GenBank/DDBJ whole genome shotgun (WGS) entry which is preliminary data.</text>
</comment>